<evidence type="ECO:0000313" key="3">
    <source>
        <dbReference type="EMBL" id="UWZ86388.1"/>
    </source>
</evidence>
<keyword evidence="4" id="KW-1185">Reference proteome</keyword>
<keyword evidence="1" id="KW-0479">Metal-binding</keyword>
<dbReference type="InterPro" id="IPR051785">
    <property type="entry name" value="MMCE/EMCE_epimerase"/>
</dbReference>
<reference evidence="3" key="1">
    <citation type="submission" date="2021-04" db="EMBL/GenBank/DDBJ databases">
        <title>Phylogenetic analysis of Acidobacteriaceae.</title>
        <authorList>
            <person name="Qiu L."/>
            <person name="Zhang Q."/>
        </authorList>
    </citation>
    <scope>NUCLEOTIDE SEQUENCE</scope>
    <source>
        <strain evidence="3">DSM 25168</strain>
    </source>
</reference>
<dbReference type="Gene3D" id="3.10.180.10">
    <property type="entry name" value="2,3-Dihydroxybiphenyl 1,2-Dioxygenase, domain 1"/>
    <property type="match status" value="2"/>
</dbReference>
<evidence type="ECO:0000256" key="1">
    <source>
        <dbReference type="ARBA" id="ARBA00022723"/>
    </source>
</evidence>
<dbReference type="Pfam" id="PF00903">
    <property type="entry name" value="Glyoxalase"/>
    <property type="match status" value="2"/>
</dbReference>
<gene>
    <name evidence="3" type="ORF">MOP44_10690</name>
</gene>
<dbReference type="EMBL" id="CP093313">
    <property type="protein sequence ID" value="UWZ86388.1"/>
    <property type="molecule type" value="Genomic_DNA"/>
</dbReference>
<dbReference type="InterPro" id="IPR004360">
    <property type="entry name" value="Glyas_Fos-R_dOase_dom"/>
</dbReference>
<evidence type="ECO:0000259" key="2">
    <source>
        <dbReference type="PROSITE" id="PS51819"/>
    </source>
</evidence>
<proteinExistence type="predicted"/>
<dbReference type="RefSeq" id="WP_260796028.1">
    <property type="nucleotide sequence ID" value="NZ_CP093313.1"/>
</dbReference>
<feature type="domain" description="VOC" evidence="2">
    <location>
        <begin position="31"/>
        <end position="144"/>
    </location>
</feature>
<dbReference type="Proteomes" id="UP001059380">
    <property type="component" value="Chromosome"/>
</dbReference>
<accession>A0A9J7BU29</accession>
<dbReference type="PANTHER" id="PTHR43048:SF4">
    <property type="entry name" value="RING-CLEAVING DIOXYGENASE-RELATED"/>
    <property type="match status" value="1"/>
</dbReference>
<dbReference type="GO" id="GO:0046872">
    <property type="term" value="F:metal ion binding"/>
    <property type="evidence" value="ECO:0007669"/>
    <property type="project" value="UniProtKB-KW"/>
</dbReference>
<dbReference type="GO" id="GO:0004493">
    <property type="term" value="F:methylmalonyl-CoA epimerase activity"/>
    <property type="evidence" value="ECO:0007669"/>
    <property type="project" value="TreeGrafter"/>
</dbReference>
<sequence length="303" mass="33156">MRLQTILPALLLSTAICGFTQSGPARPKITGVSHLAIYTSNPSATEHYYTFTIGAAKMADPENPKGVKYALSGTQYVEVLPLPANAGVNRMDHAAFNTDNAEGMRKYLAAKGWQVPASVTKTSDGSRRFQVLDSEGNKIEFVQPPANAKVDAPNAIGHHIIHVGFVVHDRTKEDTFYRTLLGFRPYWFGGMTDDKIDWISQQVPDGHDWVEYMMNNSPNISQQTLGVLDHIAIGQNSVDEGLKTLKAGNRLEGVRADSSTKIGKDGKGQFNMYDPDGIRAELMNLKATEKPCCSPFTAPDPSE</sequence>
<dbReference type="PANTHER" id="PTHR43048">
    <property type="entry name" value="METHYLMALONYL-COA EPIMERASE"/>
    <property type="match status" value="1"/>
</dbReference>
<dbReference type="InterPro" id="IPR029068">
    <property type="entry name" value="Glyas_Bleomycin-R_OHBP_Dase"/>
</dbReference>
<evidence type="ECO:0000313" key="4">
    <source>
        <dbReference type="Proteomes" id="UP001059380"/>
    </source>
</evidence>
<name>A0A9J7BU29_9BACT</name>
<dbReference type="CDD" id="cd06587">
    <property type="entry name" value="VOC"/>
    <property type="match status" value="2"/>
</dbReference>
<dbReference type="PROSITE" id="PS51819">
    <property type="entry name" value="VOC"/>
    <property type="match status" value="1"/>
</dbReference>
<dbReference type="GO" id="GO:0046491">
    <property type="term" value="P:L-methylmalonyl-CoA metabolic process"/>
    <property type="evidence" value="ECO:0007669"/>
    <property type="project" value="TreeGrafter"/>
</dbReference>
<protein>
    <submittedName>
        <fullName evidence="3">VOC family protein</fullName>
    </submittedName>
</protein>
<dbReference type="KEGG" id="orp:MOP44_10690"/>
<dbReference type="InterPro" id="IPR037523">
    <property type="entry name" value="VOC_core"/>
</dbReference>
<dbReference type="AlphaFoldDB" id="A0A9J7BU29"/>
<organism evidence="3 4">
    <name type="scientific">Occallatibacter riparius</name>
    <dbReference type="NCBI Taxonomy" id="1002689"/>
    <lineage>
        <taxon>Bacteria</taxon>
        <taxon>Pseudomonadati</taxon>
        <taxon>Acidobacteriota</taxon>
        <taxon>Terriglobia</taxon>
        <taxon>Terriglobales</taxon>
        <taxon>Acidobacteriaceae</taxon>
        <taxon>Occallatibacter</taxon>
    </lineage>
</organism>
<dbReference type="SUPFAM" id="SSF54593">
    <property type="entry name" value="Glyoxalase/Bleomycin resistance protein/Dihydroxybiphenyl dioxygenase"/>
    <property type="match status" value="2"/>
</dbReference>